<evidence type="ECO:0008006" key="3">
    <source>
        <dbReference type="Google" id="ProtNLM"/>
    </source>
</evidence>
<dbReference type="Proteomes" id="UP000296469">
    <property type="component" value="Chromosome"/>
</dbReference>
<evidence type="ECO:0000313" key="1">
    <source>
        <dbReference type="EMBL" id="QCB94751.1"/>
    </source>
</evidence>
<organism evidence="1 2">
    <name type="scientific">Cellulomonas shaoxiangyii</name>
    <dbReference type="NCBI Taxonomy" id="2566013"/>
    <lineage>
        <taxon>Bacteria</taxon>
        <taxon>Bacillati</taxon>
        <taxon>Actinomycetota</taxon>
        <taxon>Actinomycetes</taxon>
        <taxon>Micrococcales</taxon>
        <taxon>Cellulomonadaceae</taxon>
        <taxon>Cellulomonas</taxon>
    </lineage>
</organism>
<accession>A0A4P7SLE3</accession>
<dbReference type="OrthoDB" id="7347529at2"/>
<name>A0A4P7SLE3_9CELL</name>
<keyword evidence="2" id="KW-1185">Reference proteome</keyword>
<evidence type="ECO:0000313" key="2">
    <source>
        <dbReference type="Proteomes" id="UP000296469"/>
    </source>
</evidence>
<dbReference type="KEGG" id="celz:E5225_15490"/>
<dbReference type="SUPFAM" id="SSF159275">
    <property type="entry name" value="PA1994-like"/>
    <property type="match status" value="1"/>
</dbReference>
<protein>
    <recommendedName>
        <fullName evidence="3">Glycolipid-binding domain-containing protein</fullName>
    </recommendedName>
</protein>
<dbReference type="EMBL" id="CP039291">
    <property type="protein sequence ID" value="QCB94751.1"/>
    <property type="molecule type" value="Genomic_DNA"/>
</dbReference>
<dbReference type="InterPro" id="IPR009467">
    <property type="entry name" value="Glycolipid-bd_prot_put"/>
</dbReference>
<proteinExistence type="predicted"/>
<sequence>MPGLVLAAVPPFAAWQFVDAVDGFEVAYLGPGRLRGHTSAVEGGRAYAVEYEIRLDERWITRTVRVTSDTVDGPRSTVLRSDGLGTWTVDGVPAPHLDGLVDVDLEASACTNTLPVHRLTMPVGEVVTASAVYVQASDLAVRRLDQTYQRLDDHRFDYRSEGGFRAMLTYDDAGLVLDYPGIAVRVA</sequence>
<dbReference type="Pfam" id="PF06475">
    <property type="entry name" value="Glycolipid_bind"/>
    <property type="match status" value="1"/>
</dbReference>
<reference evidence="1 2" key="1">
    <citation type="submission" date="2019-04" db="EMBL/GenBank/DDBJ databases">
        <title>Isolation and identification of Cellulomonas shaoxiangyii sp. Nov. isolated from feces of the Tibetan antelopes (Pantholops hodgsonii) in the Qinghai-Tibet plateau of China.</title>
        <authorList>
            <person name="Tian Z."/>
        </authorList>
    </citation>
    <scope>NUCLEOTIDE SEQUENCE [LARGE SCALE GENOMIC DNA]</scope>
    <source>
        <strain evidence="1 2">Z28</strain>
    </source>
</reference>
<gene>
    <name evidence="1" type="ORF">E5225_15490</name>
</gene>
<dbReference type="AlphaFoldDB" id="A0A4P7SLE3"/>